<keyword evidence="3" id="KW-0862">Zinc</keyword>
<reference evidence="6" key="1">
    <citation type="journal article" date="2022" name="bioRxiv">
        <title>Deciphering the potential niche of two novel black yeast fungi from a biological soil crust based on their genomes, phenotypes, and melanin regulation.</title>
        <authorList>
            <consortium name="DOE Joint Genome Institute"/>
            <person name="Carr E.C."/>
            <person name="Barton Q."/>
            <person name="Grambo S."/>
            <person name="Sullivan M."/>
            <person name="Renfro C.M."/>
            <person name="Kuo A."/>
            <person name="Pangilinan J."/>
            <person name="Lipzen A."/>
            <person name="Keymanesh K."/>
            <person name="Savage E."/>
            <person name="Barry K."/>
            <person name="Grigoriev I.V."/>
            <person name="Riekhof W.R."/>
            <person name="Harris S.S."/>
        </authorList>
    </citation>
    <scope>NUCLEOTIDE SEQUENCE</scope>
    <source>
        <strain evidence="6">JF 03-4F</strain>
    </source>
</reference>
<dbReference type="PANTHER" id="PTHR33337">
    <property type="entry name" value="GFA DOMAIN-CONTAINING PROTEIN"/>
    <property type="match status" value="1"/>
</dbReference>
<dbReference type="Proteomes" id="UP001203852">
    <property type="component" value="Unassembled WGS sequence"/>
</dbReference>
<evidence type="ECO:0000313" key="7">
    <source>
        <dbReference type="Proteomes" id="UP001203852"/>
    </source>
</evidence>
<keyword evidence="4" id="KW-0456">Lyase</keyword>
<comment type="similarity">
    <text evidence="1">Belongs to the Gfa family.</text>
</comment>
<feature type="domain" description="CENP-V/GFA" evidence="5">
    <location>
        <begin position="2"/>
        <end position="133"/>
    </location>
</feature>
<gene>
    <name evidence="6" type="ORF">EDD36DRAFT_118219</name>
</gene>
<comment type="caution">
    <text evidence="6">The sequence shown here is derived from an EMBL/GenBank/DDBJ whole genome shotgun (WGS) entry which is preliminary data.</text>
</comment>
<proteinExistence type="inferred from homology"/>
<keyword evidence="2" id="KW-0479">Metal-binding</keyword>
<dbReference type="PROSITE" id="PS51891">
    <property type="entry name" value="CENP_V_GFA"/>
    <property type="match status" value="1"/>
</dbReference>
<dbReference type="Gene3D" id="3.90.1590.10">
    <property type="entry name" value="glutathione-dependent formaldehyde- activating enzyme (gfa)"/>
    <property type="match status" value="1"/>
</dbReference>
<dbReference type="InterPro" id="IPR006913">
    <property type="entry name" value="CENP-V/GFA"/>
</dbReference>
<evidence type="ECO:0000256" key="4">
    <source>
        <dbReference type="ARBA" id="ARBA00023239"/>
    </source>
</evidence>
<evidence type="ECO:0000256" key="2">
    <source>
        <dbReference type="ARBA" id="ARBA00022723"/>
    </source>
</evidence>
<dbReference type="Pfam" id="PF04828">
    <property type="entry name" value="GFA"/>
    <property type="match status" value="1"/>
</dbReference>
<evidence type="ECO:0000256" key="1">
    <source>
        <dbReference type="ARBA" id="ARBA00005495"/>
    </source>
</evidence>
<dbReference type="PANTHER" id="PTHR33337:SF30">
    <property type="entry name" value="DUF636 DOMAIN PROTEIN (AFU_ORTHOLOGUE AFUA_1G03180)"/>
    <property type="match status" value="1"/>
</dbReference>
<keyword evidence="7" id="KW-1185">Reference proteome</keyword>
<organism evidence="6 7">
    <name type="scientific">Exophiala viscosa</name>
    <dbReference type="NCBI Taxonomy" id="2486360"/>
    <lineage>
        <taxon>Eukaryota</taxon>
        <taxon>Fungi</taxon>
        <taxon>Dikarya</taxon>
        <taxon>Ascomycota</taxon>
        <taxon>Pezizomycotina</taxon>
        <taxon>Eurotiomycetes</taxon>
        <taxon>Chaetothyriomycetidae</taxon>
        <taxon>Chaetothyriales</taxon>
        <taxon>Herpotrichiellaceae</taxon>
        <taxon>Exophiala</taxon>
    </lineage>
</organism>
<evidence type="ECO:0000256" key="3">
    <source>
        <dbReference type="ARBA" id="ARBA00022833"/>
    </source>
</evidence>
<name>A0AAN6I8H8_9EURO</name>
<dbReference type="SUPFAM" id="SSF51316">
    <property type="entry name" value="Mss4-like"/>
    <property type="match status" value="1"/>
</dbReference>
<sequence>MPSGSCLCGDITYSFSGEPLMKAICHCLTCRKVTGSAYATAFLLPDPDAVSASPAATPEPKFTDFKLQSKTDTPLKQSAGVHEVGLDMTFYGCSKCPSTLFKRANGPFLGVLILFGGCLDSSDLEELGVPQAELWVKYRLPWIKELERAKQCQEFE</sequence>
<dbReference type="GO" id="GO:0016846">
    <property type="term" value="F:carbon-sulfur lyase activity"/>
    <property type="evidence" value="ECO:0007669"/>
    <property type="project" value="InterPro"/>
</dbReference>
<evidence type="ECO:0000313" key="6">
    <source>
        <dbReference type="EMBL" id="KAI1608061.1"/>
    </source>
</evidence>
<protein>
    <submittedName>
        <fullName evidence="6">Mss4-like protein</fullName>
    </submittedName>
</protein>
<dbReference type="InterPro" id="IPR011057">
    <property type="entry name" value="Mss4-like_sf"/>
</dbReference>
<dbReference type="EMBL" id="MU404365">
    <property type="protein sequence ID" value="KAI1608061.1"/>
    <property type="molecule type" value="Genomic_DNA"/>
</dbReference>
<dbReference type="GO" id="GO:0046872">
    <property type="term" value="F:metal ion binding"/>
    <property type="evidence" value="ECO:0007669"/>
    <property type="project" value="UniProtKB-KW"/>
</dbReference>
<accession>A0AAN6I8H8</accession>
<evidence type="ECO:0000259" key="5">
    <source>
        <dbReference type="PROSITE" id="PS51891"/>
    </source>
</evidence>
<dbReference type="AlphaFoldDB" id="A0AAN6I8H8"/>